<proteinExistence type="predicted"/>
<feature type="region of interest" description="Disordered" evidence="2">
    <location>
        <begin position="1"/>
        <end position="45"/>
    </location>
</feature>
<comment type="caution">
    <text evidence="3">The sequence shown here is derived from an EMBL/GenBank/DDBJ whole genome shotgun (WGS) entry which is preliminary data.</text>
</comment>
<keyword evidence="1" id="KW-0175">Coiled coil</keyword>
<evidence type="ECO:0000313" key="4">
    <source>
        <dbReference type="Proteomes" id="UP000324767"/>
    </source>
</evidence>
<dbReference type="Proteomes" id="UP000324767">
    <property type="component" value="Unassembled WGS sequence"/>
</dbReference>
<accession>A0A5M8PTQ4</accession>
<sequence length="439" mass="49978">MPPTQSGKQYLIYDSGSGSKKMTAVTPSKASYEKSSKERKELEDKLSVANRENEVRLRELDSLKGLAAIRGKETQKTLDENQKLTGELSSEIASLKVKLQEAERKNDDLKEDQWKMKERWVARVRVAQEALRAVEALVVKPSKEEEKLSEGVGLEGLQPPGQVSDEEVTRQYDDLCEQIARWVAEEFQDPYALQKEMEVILARQHFHKLLGKHFGHEQVLLARDHASSHRLILHYLIQCHLEHSILGENIYLFGLGDREAAFLQTIEDRMNEQTPQDAMKTRRWKSETLTMISKQEIFQRMQHEQAQEVSRAMYSTLSYLMPSGQDGCKKLHKCITMPAVRLATTMRLSTAAYGMYRVPPRTSDVFEEDFKQRTILNVETSKIVNPNHVAKVGRNGQIGEEKLMVHPGIQRCGNGAQGNVVLCKPVIVVDLDVPLRRSS</sequence>
<dbReference type="EMBL" id="VXIT01000005">
    <property type="protein sequence ID" value="KAA6412409.1"/>
    <property type="molecule type" value="Genomic_DNA"/>
</dbReference>
<evidence type="ECO:0000256" key="2">
    <source>
        <dbReference type="SAM" id="MobiDB-lite"/>
    </source>
</evidence>
<feature type="compositionally biased region" description="Basic and acidic residues" evidence="2">
    <location>
        <begin position="31"/>
        <end position="45"/>
    </location>
</feature>
<protein>
    <submittedName>
        <fullName evidence="3">Uncharacterized protein</fullName>
    </submittedName>
</protein>
<name>A0A5M8PTQ4_9LECA</name>
<evidence type="ECO:0000256" key="1">
    <source>
        <dbReference type="SAM" id="Coils"/>
    </source>
</evidence>
<dbReference type="OrthoDB" id="4755094at2759"/>
<gene>
    <name evidence="3" type="ORF">FRX48_03399</name>
</gene>
<reference evidence="3 4" key="1">
    <citation type="submission" date="2019-09" db="EMBL/GenBank/DDBJ databases">
        <title>The hologenome of the rock-dwelling lichen Lasallia pustulata.</title>
        <authorList>
            <person name="Greshake Tzovaras B."/>
            <person name="Segers F."/>
            <person name="Bicker A."/>
            <person name="Dal Grande F."/>
            <person name="Otte J."/>
            <person name="Hankeln T."/>
            <person name="Schmitt I."/>
            <person name="Ebersberger I."/>
        </authorList>
    </citation>
    <scope>NUCLEOTIDE SEQUENCE [LARGE SCALE GENOMIC DNA]</scope>
    <source>
        <strain evidence="3">A1-1</strain>
    </source>
</reference>
<feature type="compositionally biased region" description="Polar residues" evidence="2">
    <location>
        <begin position="16"/>
        <end position="29"/>
    </location>
</feature>
<feature type="coiled-coil region" evidence="1">
    <location>
        <begin position="85"/>
        <end position="119"/>
    </location>
</feature>
<evidence type="ECO:0000313" key="3">
    <source>
        <dbReference type="EMBL" id="KAA6412409.1"/>
    </source>
</evidence>
<dbReference type="AlphaFoldDB" id="A0A5M8PTQ4"/>
<organism evidence="3 4">
    <name type="scientific">Lasallia pustulata</name>
    <dbReference type="NCBI Taxonomy" id="136370"/>
    <lineage>
        <taxon>Eukaryota</taxon>
        <taxon>Fungi</taxon>
        <taxon>Dikarya</taxon>
        <taxon>Ascomycota</taxon>
        <taxon>Pezizomycotina</taxon>
        <taxon>Lecanoromycetes</taxon>
        <taxon>OSLEUM clade</taxon>
        <taxon>Umbilicariomycetidae</taxon>
        <taxon>Umbilicariales</taxon>
        <taxon>Umbilicariaceae</taxon>
        <taxon>Lasallia</taxon>
    </lineage>
</organism>